<feature type="compositionally biased region" description="Low complexity" evidence="1">
    <location>
        <begin position="86"/>
        <end position="99"/>
    </location>
</feature>
<feature type="compositionally biased region" description="Low complexity" evidence="1">
    <location>
        <begin position="112"/>
        <end position="139"/>
    </location>
</feature>
<accession>A0AA35SY22</accession>
<sequence>MDCDPLSHPLRMLRVSSGGIEEIVAGDIIGVMPGFISLETTGCSVRLTFRATLAANNLVLQCGVSTNEVMEYSKARVLAVREPPATASPAPVATSSHPLAPTPSPALPPSTTPSTTEITSPPITSSSSSTTSTGTSGPGSSAGAADCVCNIPTALPTSLPNGAQTYSLSTLLTLLLTFLSVMSVCL</sequence>
<feature type="region of interest" description="Disordered" evidence="1">
    <location>
        <begin position="86"/>
        <end position="139"/>
    </location>
</feature>
<gene>
    <name evidence="2" type="ORF">GBAR_LOCUS21019</name>
</gene>
<protein>
    <submittedName>
        <fullName evidence="2">Uncharacterized protein</fullName>
    </submittedName>
</protein>
<feature type="compositionally biased region" description="Pro residues" evidence="1">
    <location>
        <begin position="100"/>
        <end position="111"/>
    </location>
</feature>
<evidence type="ECO:0000256" key="1">
    <source>
        <dbReference type="SAM" id="MobiDB-lite"/>
    </source>
</evidence>
<reference evidence="2" key="1">
    <citation type="submission" date="2023-03" db="EMBL/GenBank/DDBJ databases">
        <authorList>
            <person name="Steffen K."/>
            <person name="Cardenas P."/>
        </authorList>
    </citation>
    <scope>NUCLEOTIDE SEQUENCE</scope>
</reference>
<evidence type="ECO:0000313" key="3">
    <source>
        <dbReference type="Proteomes" id="UP001174909"/>
    </source>
</evidence>
<dbReference type="EMBL" id="CASHTH010002948">
    <property type="protein sequence ID" value="CAI8037577.1"/>
    <property type="molecule type" value="Genomic_DNA"/>
</dbReference>
<name>A0AA35SY22_GEOBA</name>
<evidence type="ECO:0000313" key="2">
    <source>
        <dbReference type="EMBL" id="CAI8037577.1"/>
    </source>
</evidence>
<organism evidence="2 3">
    <name type="scientific">Geodia barretti</name>
    <name type="common">Barrett's horny sponge</name>
    <dbReference type="NCBI Taxonomy" id="519541"/>
    <lineage>
        <taxon>Eukaryota</taxon>
        <taxon>Metazoa</taxon>
        <taxon>Porifera</taxon>
        <taxon>Demospongiae</taxon>
        <taxon>Heteroscleromorpha</taxon>
        <taxon>Tetractinellida</taxon>
        <taxon>Astrophorina</taxon>
        <taxon>Geodiidae</taxon>
        <taxon>Geodia</taxon>
    </lineage>
</organism>
<keyword evidence="3" id="KW-1185">Reference proteome</keyword>
<dbReference type="AlphaFoldDB" id="A0AA35SY22"/>
<dbReference type="Proteomes" id="UP001174909">
    <property type="component" value="Unassembled WGS sequence"/>
</dbReference>
<comment type="caution">
    <text evidence="2">The sequence shown here is derived from an EMBL/GenBank/DDBJ whole genome shotgun (WGS) entry which is preliminary data.</text>
</comment>
<proteinExistence type="predicted"/>